<evidence type="ECO:0000313" key="2">
    <source>
        <dbReference type="EMBL" id="MPY55900.1"/>
    </source>
</evidence>
<feature type="region of interest" description="Disordered" evidence="1">
    <location>
        <begin position="199"/>
        <end position="220"/>
    </location>
</feature>
<reference evidence="2 3" key="1">
    <citation type="submission" date="2019-07" db="EMBL/GenBank/DDBJ databases">
        <title>New species of Amycolatopsis and Streptomyces.</title>
        <authorList>
            <person name="Duangmal K."/>
            <person name="Teo W.F.A."/>
            <person name="Lipun K."/>
        </authorList>
    </citation>
    <scope>NUCLEOTIDE SEQUENCE [LARGE SCALE GENOMIC DNA]</scope>
    <source>
        <strain evidence="2 3">NBRC 106415</strain>
    </source>
</reference>
<dbReference type="Pfam" id="PF06897">
    <property type="entry name" value="DUF1269"/>
    <property type="match status" value="1"/>
</dbReference>
<comment type="caution">
    <text evidence="2">The sequence shown here is derived from an EMBL/GenBank/DDBJ whole genome shotgun (WGS) entry which is preliminary data.</text>
</comment>
<feature type="region of interest" description="Disordered" evidence="1">
    <location>
        <begin position="1"/>
        <end position="33"/>
    </location>
</feature>
<evidence type="ECO:0000256" key="1">
    <source>
        <dbReference type="SAM" id="MobiDB-lite"/>
    </source>
</evidence>
<dbReference type="EMBL" id="VJZC01000004">
    <property type="protein sequence ID" value="MPY55900.1"/>
    <property type="molecule type" value="Genomic_DNA"/>
</dbReference>
<accession>A0A5N8X8S5</accession>
<dbReference type="OrthoDB" id="5244321at2"/>
<dbReference type="AlphaFoldDB" id="A0A5N8X8S5"/>
<sequence length="220" mass="22764">MMESRRATGVPAPPDTPVALHREPCPASPTTEERSMTDMIAVAYPGQDVAELALAELRQLDSEHTVHVVDAVLVTRDDEGDVKLHGKLSPTASGAMDGALWGGIIGLLLLQPLLGAAIGAATGGVIGATSEDDDRTEFVKALGRRLTVGGAAVIAVIGDATPDKALPRIAKFGGDVLHTSLSEEDEDALRLALRTWQPTAQQHPADAAGQDADASPAVTS</sequence>
<gene>
    <name evidence="2" type="ORF">FNH08_01435</name>
</gene>
<name>A0A5N8X8S5_9ACTN</name>
<evidence type="ECO:0000313" key="3">
    <source>
        <dbReference type="Proteomes" id="UP000400924"/>
    </source>
</evidence>
<dbReference type="InterPro" id="IPR009200">
    <property type="entry name" value="DUF1269_membrane"/>
</dbReference>
<protein>
    <submittedName>
        <fullName evidence="2">DUF1269 domain-containing protein</fullName>
    </submittedName>
</protein>
<proteinExistence type="predicted"/>
<keyword evidence="3" id="KW-1185">Reference proteome</keyword>
<organism evidence="2 3">
    <name type="scientific">Streptomyces spongiae</name>
    <dbReference type="NCBI Taxonomy" id="565072"/>
    <lineage>
        <taxon>Bacteria</taxon>
        <taxon>Bacillati</taxon>
        <taxon>Actinomycetota</taxon>
        <taxon>Actinomycetes</taxon>
        <taxon>Kitasatosporales</taxon>
        <taxon>Streptomycetaceae</taxon>
        <taxon>Streptomyces</taxon>
    </lineage>
</organism>
<dbReference type="Proteomes" id="UP000400924">
    <property type="component" value="Unassembled WGS sequence"/>
</dbReference>